<sequence length="393" mass="43902">MSLSSNGNSNKGLGKRFFSKAVQAQGSNETSDDDYRPCKIRRTSSSGITSLPDDCICNIYKCLRNRADRNSFGLTCHQWLHIQNTNEQSLWHGYPKIASTFCPESYPMVLCKLWTRFQHFKYLCLRGCPKVTDFVASKLLFSRSEVHTLDLDFCTEYSDIELSSIFSWFPGLKDISLAETSITDIALEALVKCCPSLEKVDLSWCKSITDSGISFLLRNCHKLGTLRINFCSNVTGSGFLGCPKTLTSVVANRYYLKQEGINAMVSGGGLEHLRFSTSSEFADYEEESINTEAVITISKGCPLLRELALQNCDEVELEGWEAIGLNCKNLESLDLFGASRSLCDLGLIALSNGCDKLSELSFCDDHRCSSSALELFKHERPNVDVIIKQYIDD</sequence>
<dbReference type="InterPro" id="IPR055411">
    <property type="entry name" value="LRR_FXL15/At3g58940/PEG3-like"/>
</dbReference>
<dbReference type="InterPro" id="IPR036047">
    <property type="entry name" value="F-box-like_dom_sf"/>
</dbReference>
<gene>
    <name evidence="2" type="ORF">MKW94_020929</name>
</gene>
<name>A0AA41VZI8_PAPNU</name>
<evidence type="ECO:0000259" key="1">
    <source>
        <dbReference type="Pfam" id="PF24758"/>
    </source>
</evidence>
<dbReference type="SUPFAM" id="SSF81383">
    <property type="entry name" value="F-box domain"/>
    <property type="match status" value="1"/>
</dbReference>
<keyword evidence="3" id="KW-1185">Reference proteome</keyword>
<dbReference type="SMART" id="SM00367">
    <property type="entry name" value="LRR_CC"/>
    <property type="match status" value="5"/>
</dbReference>
<dbReference type="GO" id="GO:0019005">
    <property type="term" value="C:SCF ubiquitin ligase complex"/>
    <property type="evidence" value="ECO:0007669"/>
    <property type="project" value="TreeGrafter"/>
</dbReference>
<dbReference type="Proteomes" id="UP001177140">
    <property type="component" value="Unassembled WGS sequence"/>
</dbReference>
<dbReference type="Pfam" id="PF24758">
    <property type="entry name" value="LRR_At5g56370"/>
    <property type="match status" value="1"/>
</dbReference>
<evidence type="ECO:0000313" key="2">
    <source>
        <dbReference type="EMBL" id="MCL7050392.1"/>
    </source>
</evidence>
<dbReference type="SUPFAM" id="SSF52047">
    <property type="entry name" value="RNI-like"/>
    <property type="match status" value="1"/>
</dbReference>
<evidence type="ECO:0000313" key="3">
    <source>
        <dbReference type="Proteomes" id="UP001177140"/>
    </source>
</evidence>
<protein>
    <recommendedName>
        <fullName evidence="1">F-box/LRR-repeat protein 15/At3g58940/PEG3-like LRR domain-containing protein</fullName>
    </recommendedName>
</protein>
<proteinExistence type="predicted"/>
<comment type="caution">
    <text evidence="2">The sequence shown here is derived from an EMBL/GenBank/DDBJ whole genome shotgun (WGS) entry which is preliminary data.</text>
</comment>
<dbReference type="AlphaFoldDB" id="A0AA41VZI8"/>
<dbReference type="InterPro" id="IPR006553">
    <property type="entry name" value="Leu-rich_rpt_Cys-con_subtyp"/>
</dbReference>
<organism evidence="2 3">
    <name type="scientific">Papaver nudicaule</name>
    <name type="common">Iceland poppy</name>
    <dbReference type="NCBI Taxonomy" id="74823"/>
    <lineage>
        <taxon>Eukaryota</taxon>
        <taxon>Viridiplantae</taxon>
        <taxon>Streptophyta</taxon>
        <taxon>Embryophyta</taxon>
        <taxon>Tracheophyta</taxon>
        <taxon>Spermatophyta</taxon>
        <taxon>Magnoliopsida</taxon>
        <taxon>Ranunculales</taxon>
        <taxon>Papaveraceae</taxon>
        <taxon>Papaveroideae</taxon>
        <taxon>Papaver</taxon>
    </lineage>
</organism>
<dbReference type="Gene3D" id="3.80.10.10">
    <property type="entry name" value="Ribonuclease Inhibitor"/>
    <property type="match status" value="2"/>
</dbReference>
<dbReference type="EMBL" id="JAJJMA010327385">
    <property type="protein sequence ID" value="MCL7050392.1"/>
    <property type="molecule type" value="Genomic_DNA"/>
</dbReference>
<dbReference type="PANTHER" id="PTHR13318">
    <property type="entry name" value="PARTNER OF PAIRED, ISOFORM B-RELATED"/>
    <property type="match status" value="1"/>
</dbReference>
<reference evidence="2" key="1">
    <citation type="submission" date="2022-03" db="EMBL/GenBank/DDBJ databases">
        <title>A functionally conserved STORR gene fusion in Papaver species that diverged 16.8 million years ago.</title>
        <authorList>
            <person name="Catania T."/>
        </authorList>
    </citation>
    <scope>NUCLEOTIDE SEQUENCE</scope>
    <source>
        <strain evidence="2">S-191538</strain>
    </source>
</reference>
<dbReference type="PANTHER" id="PTHR13318:SF95">
    <property type="entry name" value="F-BOX PROTEIN YLR352W"/>
    <property type="match status" value="1"/>
</dbReference>
<dbReference type="InterPro" id="IPR032675">
    <property type="entry name" value="LRR_dom_sf"/>
</dbReference>
<accession>A0AA41VZI8</accession>
<feature type="domain" description="F-box/LRR-repeat protein 15/At3g58940/PEG3-like LRR" evidence="1">
    <location>
        <begin position="123"/>
        <end position="205"/>
    </location>
</feature>
<dbReference type="GO" id="GO:0031146">
    <property type="term" value="P:SCF-dependent proteasomal ubiquitin-dependent protein catabolic process"/>
    <property type="evidence" value="ECO:0007669"/>
    <property type="project" value="TreeGrafter"/>
</dbReference>